<reference evidence="14" key="3">
    <citation type="submission" date="2016-04" db="EMBL/GenBank/DDBJ databases">
        <authorList>
            <person name="Evans L.H."/>
            <person name="Alamgir A."/>
            <person name="Owens N."/>
            <person name="Weber N.D."/>
            <person name="Virtaneva K."/>
            <person name="Barbian K."/>
            <person name="Babar A."/>
            <person name="Rosenke K."/>
        </authorList>
    </citation>
    <scope>NUCLEOTIDE SEQUENCE</scope>
    <source>
        <strain evidence="14">P1</strain>
    </source>
</reference>
<feature type="domain" description="Major facilitator superfamily (MFS) profile" evidence="2">
    <location>
        <begin position="171"/>
        <end position="359"/>
    </location>
</feature>
<feature type="transmembrane region" description="Helical" evidence="1">
    <location>
        <begin position="219"/>
        <end position="238"/>
    </location>
</feature>
<protein>
    <submittedName>
        <fullName evidence="4">MFS transporter</fullName>
    </submittedName>
</protein>
<feature type="transmembrane region" description="Helical" evidence="1">
    <location>
        <begin position="37"/>
        <end position="60"/>
    </location>
</feature>
<dbReference type="Proteomes" id="UP000275843">
    <property type="component" value="Chromosome"/>
</dbReference>
<dbReference type="Proteomes" id="UP000033085">
    <property type="component" value="Chromosome"/>
</dbReference>
<reference evidence="19 20" key="4">
    <citation type="journal article" date="2018" name="Proc. Natl. Acad. Sci. U.S.A.">
        <title>Nonmutational mechanism of inheritance in the Archaeon Sulfolobus solfataricus.</title>
        <authorList>
            <person name="Payne S."/>
            <person name="McCarthy S."/>
            <person name="Johnson T."/>
            <person name="North E."/>
            <person name="Blum P."/>
        </authorList>
    </citation>
    <scope>NUCLEOTIDE SEQUENCE [LARGE SCALE GENOMIC DNA]</scope>
    <source>
        <strain evidence="7 19">SARC-H</strain>
        <strain evidence="8 23">SARC-I</strain>
        <strain evidence="10 24">SARC-N</strain>
        <strain evidence="11 25">SARC-O</strain>
        <strain evidence="12 20">SUL120</strain>
        <strain evidence="6 21">SULG</strain>
        <strain evidence="9 22">SULM</strain>
    </source>
</reference>
<dbReference type="Proteomes" id="UP000282269">
    <property type="component" value="Chromosome"/>
</dbReference>
<keyword evidence="1" id="KW-1133">Transmembrane helix</keyword>
<dbReference type="PATRIC" id="fig|2287.6.peg.980"/>
<dbReference type="Proteomes" id="UP000076770">
    <property type="component" value="Chromosome i"/>
</dbReference>
<dbReference type="KEGG" id="ssol:SULB_0926"/>
<evidence type="ECO:0000313" key="19">
    <source>
        <dbReference type="Proteomes" id="UP000267993"/>
    </source>
</evidence>
<dbReference type="Proteomes" id="UP000278715">
    <property type="component" value="Chromosome"/>
</dbReference>
<dbReference type="EMBL" id="CP011056">
    <property type="protein sequence ID" value="AKA75974.1"/>
    <property type="molecule type" value="Genomic_DNA"/>
</dbReference>
<evidence type="ECO:0000313" key="22">
    <source>
        <dbReference type="Proteomes" id="UP000273443"/>
    </source>
</evidence>
<dbReference type="GeneID" id="44128869"/>
<dbReference type="EMBL" id="CP033241">
    <property type="protein sequence ID" value="AZF83459.1"/>
    <property type="molecule type" value="Genomic_DNA"/>
</dbReference>
<dbReference type="Gene3D" id="1.20.1250.20">
    <property type="entry name" value="MFS general substrate transporter like domains"/>
    <property type="match status" value="2"/>
</dbReference>
<evidence type="ECO:0000313" key="4">
    <source>
        <dbReference type="EMBL" id="AKA75974.1"/>
    </source>
</evidence>
<evidence type="ECO:0000313" key="16">
    <source>
        <dbReference type="Proteomes" id="UP000033085"/>
    </source>
</evidence>
<dbReference type="PANTHER" id="PTHR23520:SF5">
    <property type="entry name" value="TRANSPORTER, PUTATIVE (AFU_ORTHOLOGUE AFUA_3G04000)-RELATED"/>
    <property type="match status" value="1"/>
</dbReference>
<dbReference type="KEGG" id="ssoa:SULA_0924"/>
<dbReference type="Proteomes" id="UP000594632">
    <property type="component" value="Chromosome"/>
</dbReference>
<dbReference type="RefSeq" id="WP_009991648.1">
    <property type="nucleotide sequence ID" value="NZ_CP011055.2"/>
</dbReference>
<feature type="transmembrane region" description="Helical" evidence="1">
    <location>
        <begin position="6"/>
        <end position="30"/>
    </location>
</feature>
<dbReference type="EMBL" id="CP033240">
    <property type="protein sequence ID" value="AZF80819.1"/>
    <property type="molecule type" value="Genomic_DNA"/>
</dbReference>
<evidence type="ECO:0000313" key="7">
    <source>
        <dbReference type="EMBL" id="AZF70361.1"/>
    </source>
</evidence>
<dbReference type="Proteomes" id="UP000273443">
    <property type="component" value="Chromosome"/>
</dbReference>
<evidence type="ECO:0000313" key="25">
    <source>
        <dbReference type="Proteomes" id="UP000282269"/>
    </source>
</evidence>
<evidence type="ECO:0000313" key="12">
    <source>
        <dbReference type="EMBL" id="AZF83459.1"/>
    </source>
</evidence>
<dbReference type="InterPro" id="IPR020846">
    <property type="entry name" value="MFS_dom"/>
</dbReference>
<dbReference type="EMBL" id="CP033239">
    <property type="protein sequence ID" value="AZF78213.1"/>
    <property type="molecule type" value="Genomic_DNA"/>
</dbReference>
<dbReference type="OMA" id="HATFWVY"/>
<dbReference type="Proteomes" id="UP000273194">
    <property type="component" value="Chromosome"/>
</dbReference>
<dbReference type="SUPFAM" id="SSF103473">
    <property type="entry name" value="MFS general substrate transporter"/>
    <property type="match status" value="1"/>
</dbReference>
<evidence type="ECO:0000313" key="26">
    <source>
        <dbReference type="Proteomes" id="UP000594632"/>
    </source>
</evidence>
<feature type="transmembrane region" description="Helical" evidence="1">
    <location>
        <begin position="250"/>
        <end position="276"/>
    </location>
</feature>
<sequence>MKSEDFLLVLASSVGGIVWGANTVIMALYLKSLGLNPLTIGVILGSAIIVNTLLSLFWAVLGDAYGRKKFVYISRGVGGLSFLLLLITPYAYLFINQGYGLISSILAEKSGDLDKAMAYRSSLNTIFSVVGSLLPIVLNYRSIIAVDSIVTFLSLLLLIPVKENYRGTRKVTLKISSFKVLGKLSTEAIIGLGAGVLLPMLSLWFNLRFHATASSLSPIYAISEITLALGTLTSPFLAKTLGRIRAIVITHFAAIALLFIMPFSTSLFIAGVIYVMRNVLMNSTGPLMNSLVFKVVKEEERSRVNSMLQLLDAIPRSLGPNLTGYLFYIGNLNVPFFITGSLYLVATILFYNFFKDIKI</sequence>
<accession>A0A0E3KAX1</accession>
<dbReference type="Proteomes" id="UP000267993">
    <property type="component" value="Chromosome"/>
</dbReference>
<evidence type="ECO:0000313" key="9">
    <source>
        <dbReference type="EMBL" id="AZF75605.1"/>
    </source>
</evidence>
<dbReference type="EMBL" id="CP033238">
    <property type="protein sequence ID" value="AZF75605.1"/>
    <property type="molecule type" value="Genomic_DNA"/>
</dbReference>
<feature type="transmembrane region" description="Helical" evidence="1">
    <location>
        <begin position="325"/>
        <end position="354"/>
    </location>
</feature>
<evidence type="ECO:0000313" key="17">
    <source>
        <dbReference type="Proteomes" id="UP000033106"/>
    </source>
</evidence>
<evidence type="ECO:0000313" key="6">
    <source>
        <dbReference type="EMBL" id="AZF67741.1"/>
    </source>
</evidence>
<organism evidence="4 15">
    <name type="scientific">Saccharolobus solfataricus</name>
    <name type="common">Sulfolobus solfataricus</name>
    <dbReference type="NCBI Taxonomy" id="2287"/>
    <lineage>
        <taxon>Archaea</taxon>
        <taxon>Thermoproteota</taxon>
        <taxon>Thermoprotei</taxon>
        <taxon>Sulfolobales</taxon>
        <taxon>Sulfolobaceae</taxon>
        <taxon>Saccharolobus</taxon>
    </lineage>
</organism>
<dbReference type="InterPro" id="IPR036259">
    <property type="entry name" value="MFS_trans_sf"/>
</dbReference>
<dbReference type="PANTHER" id="PTHR23520">
    <property type="entry name" value="TRANSPORTER, PUTATIVE (AFU_ORTHOLOGUE AFUA_3G04000)-RELATED"/>
    <property type="match status" value="1"/>
</dbReference>
<feature type="transmembrane region" description="Helical" evidence="1">
    <location>
        <begin position="72"/>
        <end position="95"/>
    </location>
</feature>
<dbReference type="EMBL" id="LT549890">
    <property type="protein sequence ID" value="SAI86795.1"/>
    <property type="molecule type" value="Genomic_DNA"/>
</dbReference>
<evidence type="ECO:0000313" key="20">
    <source>
        <dbReference type="Proteomes" id="UP000269431"/>
    </source>
</evidence>
<feature type="transmembrane region" description="Helical" evidence="1">
    <location>
        <begin position="143"/>
        <end position="161"/>
    </location>
</feature>
<evidence type="ECO:0000313" key="8">
    <source>
        <dbReference type="EMBL" id="AZF72981.1"/>
    </source>
</evidence>
<evidence type="ECO:0000313" key="21">
    <source>
        <dbReference type="Proteomes" id="UP000273194"/>
    </source>
</evidence>
<keyword evidence="1" id="KW-0812">Transmembrane</keyword>
<evidence type="ECO:0000313" key="3">
    <source>
        <dbReference type="EMBL" id="AKA73275.1"/>
    </source>
</evidence>
<evidence type="ECO:0000259" key="2">
    <source>
        <dbReference type="PROSITE" id="PS50850"/>
    </source>
</evidence>
<evidence type="ECO:0000313" key="15">
    <source>
        <dbReference type="Proteomes" id="UP000033057"/>
    </source>
</evidence>
<dbReference type="InterPro" id="IPR011701">
    <property type="entry name" value="MFS"/>
</dbReference>
<feature type="transmembrane region" description="Helical" evidence="1">
    <location>
        <begin position="188"/>
        <end position="207"/>
    </location>
</feature>
<dbReference type="AlphaFoldDB" id="A0A0E3KAX1"/>
<dbReference type="EMBL" id="CP033236">
    <property type="protein sequence ID" value="AZF70361.1"/>
    <property type="molecule type" value="Genomic_DNA"/>
</dbReference>
<reference evidence="4" key="5">
    <citation type="submission" date="2018-10" db="EMBL/GenBank/DDBJ databases">
        <authorList>
            <person name="McCarthy S."/>
            <person name="Gradnigo J."/>
            <person name="Johnson T."/>
            <person name="Payne S."/>
            <person name="Lipzen A."/>
            <person name="Schackwitz W."/>
            <person name="Martin J."/>
            <person name="Moriyama E."/>
            <person name="Blum P."/>
        </authorList>
    </citation>
    <scope>NUCLEOTIDE SEQUENCE</scope>
    <source>
        <strain evidence="3">SARC-B</strain>
        <strain evidence="4">SARC-C</strain>
        <strain evidence="5">SULA</strain>
    </source>
</reference>
<evidence type="ECO:0000313" key="23">
    <source>
        <dbReference type="Proteomes" id="UP000275843"/>
    </source>
</evidence>
<reference evidence="13 26" key="6">
    <citation type="journal article" date="2020" name="Nat. Commun.">
        <title>The structures of two archaeal type IV pili illuminate evolutionary relationships.</title>
        <authorList>
            <person name="Wang F."/>
            <person name="Baquero D.P."/>
            <person name="Su Z."/>
            <person name="Beltran L.C."/>
            <person name="Prangishvili D."/>
            <person name="Krupovic M."/>
            <person name="Egelman E.H."/>
        </authorList>
    </citation>
    <scope>NUCLEOTIDE SEQUENCE [LARGE SCALE GENOMIC DNA]</scope>
    <source>
        <strain evidence="13 26">POZ149</strain>
    </source>
</reference>
<dbReference type="Proteomes" id="UP000033057">
    <property type="component" value="Chromosome"/>
</dbReference>
<dbReference type="EMBL" id="CP033235">
    <property type="protein sequence ID" value="AZF67741.1"/>
    <property type="molecule type" value="Genomic_DNA"/>
</dbReference>
<evidence type="ECO:0000313" key="5">
    <source>
        <dbReference type="EMBL" id="AKA78667.1"/>
    </source>
</evidence>
<evidence type="ECO:0000313" key="13">
    <source>
        <dbReference type="EMBL" id="QPG50255.1"/>
    </source>
</evidence>
<keyword evidence="1" id="KW-0472">Membrane</keyword>
<dbReference type="PROSITE" id="PS50850">
    <property type="entry name" value="MFS"/>
    <property type="match status" value="1"/>
</dbReference>
<dbReference type="GO" id="GO:0022857">
    <property type="term" value="F:transmembrane transporter activity"/>
    <property type="evidence" value="ECO:0007669"/>
    <property type="project" value="InterPro"/>
</dbReference>
<dbReference type="Proteomes" id="UP000269431">
    <property type="component" value="Chromosome"/>
</dbReference>
<gene>
    <name evidence="13" type="ORF">HFC64_11000</name>
    <name evidence="14" type="ORF">SSOP1_3241</name>
    <name evidence="5" type="ORF">SULA_0924</name>
    <name evidence="3" type="ORF">SULB_0926</name>
    <name evidence="4" type="ORF">SULC_0925</name>
    <name evidence="6" type="ORF">SULG_04525</name>
    <name evidence="7" type="ORF">SULH_04525</name>
    <name evidence="8" type="ORF">SULI_04525</name>
    <name evidence="9" type="ORF">SULM_04525</name>
    <name evidence="10" type="ORF">SULN_04525</name>
    <name evidence="11" type="ORF">SULO_04535</name>
    <name evidence="12" type="ORF">SULZ_04770</name>
</gene>
<evidence type="ECO:0000313" key="11">
    <source>
        <dbReference type="EMBL" id="AZF80819.1"/>
    </source>
</evidence>
<proteinExistence type="predicted"/>
<dbReference type="Proteomes" id="UP000033106">
    <property type="component" value="Chromosome"/>
</dbReference>
<dbReference type="OrthoDB" id="56622at2157"/>
<dbReference type="EMBL" id="CP033237">
    <property type="protein sequence ID" value="AZF72981.1"/>
    <property type="molecule type" value="Genomic_DNA"/>
</dbReference>
<reference evidence="18" key="2">
    <citation type="submission" date="2016-04" db="EMBL/GenBank/DDBJ databases">
        <authorList>
            <person name="Shah S.A."/>
            <person name="Garrett R.A."/>
        </authorList>
    </citation>
    <scope>NUCLEOTIDE SEQUENCE [LARGE SCALE GENOMIC DNA]</scope>
    <source>
        <strain evidence="18">ATCC 35091 / DSM 1616 / JCM 8930 / NBRC 15331 / P1</strain>
    </source>
</reference>
<dbReference type="GeneID" id="1453169"/>
<dbReference type="EMBL" id="CP050869">
    <property type="protein sequence ID" value="QPG50255.1"/>
    <property type="molecule type" value="Genomic_DNA"/>
</dbReference>
<evidence type="ECO:0000313" key="24">
    <source>
        <dbReference type="Proteomes" id="UP000278715"/>
    </source>
</evidence>
<dbReference type="KEGG" id="ssof:SULC_0925"/>
<evidence type="ECO:0000256" key="1">
    <source>
        <dbReference type="SAM" id="Phobius"/>
    </source>
</evidence>
<dbReference type="Pfam" id="PF07690">
    <property type="entry name" value="MFS_1"/>
    <property type="match status" value="1"/>
</dbReference>
<dbReference type="EMBL" id="CP011055">
    <property type="protein sequence ID" value="AKA73275.1"/>
    <property type="molecule type" value="Genomic_DNA"/>
</dbReference>
<name>A0A0E3KAX1_SACSO</name>
<dbReference type="EMBL" id="CP011057">
    <property type="protein sequence ID" value="AKA78667.1"/>
    <property type="molecule type" value="Genomic_DNA"/>
</dbReference>
<evidence type="ECO:0000313" key="14">
    <source>
        <dbReference type="EMBL" id="SAI86795.1"/>
    </source>
</evidence>
<evidence type="ECO:0000313" key="18">
    <source>
        <dbReference type="Proteomes" id="UP000076770"/>
    </source>
</evidence>
<reference evidence="15 16" key="1">
    <citation type="journal article" date="2015" name="Genome Announc.">
        <title>Complete Genome Sequence of Sulfolobus solfataricus Strain 98/2 and Evolved Derivatives.</title>
        <authorList>
            <person name="McCarthy S."/>
            <person name="Gradnigo J."/>
            <person name="Johnson T."/>
            <person name="Payne S."/>
            <person name="Lipzen A."/>
            <person name="Martin J."/>
            <person name="Schackwitz W."/>
            <person name="Moriyama E."/>
            <person name="Blum P."/>
        </authorList>
    </citation>
    <scope>NUCLEOTIDE SEQUENCE [LARGE SCALE GENOMIC DNA]</scope>
    <source>
        <strain evidence="15">98/2 SULC</strain>
        <strain evidence="3">SARC-B</strain>
        <strain evidence="4">SARC-C</strain>
        <strain evidence="5 17">SULA</strain>
        <strain evidence="16">SULB</strain>
    </source>
</reference>
<evidence type="ECO:0000313" key="10">
    <source>
        <dbReference type="EMBL" id="AZF78213.1"/>
    </source>
</evidence>